<dbReference type="PRINTS" id="PR00744">
    <property type="entry name" value="GLHYDRLASE37"/>
</dbReference>
<name>A0A0B3ZBL3_9ALTE</name>
<dbReference type="InterPro" id="IPR012341">
    <property type="entry name" value="6hp_glycosidase-like_sf"/>
</dbReference>
<sequence>MSSSSHNWRDSLSFFASDLFKHVQMAQLFPDSKTFADAIVKTDLNTVLAAYEQACLDAEKSGEAVDLATFVNTHFDIPEMISATSQTKFENVADYIEHMWQVLTRTPDTEQKDSLIALTRPYIVPGGRFREIYYWDTYFTALGLIDAGRTDMAINMLVNFVDILNEVGCIPNGNRAYYYSRSQPPILALFYNLLKDALSDQQKEYVIWGLKKEYQFWMNEAGENALQKGVAQLRTVTMPCGATLNRYFDTEPTPRPESYREDIETAEHIGADKSQFYQHVRAACESGWDFSSRWLANPNSLASIRTTEIIPVDLNALLVTLEQTLASVTKGAEQARYSAASTARINAINTYLFNAEKAGYFDYHFPTQTQTDVVSAAMCVPLFVGIANEQQAEGVRAAVMNTLLKEGGVVTTSNATSQQWDAPNGWAPLQLFAVEGLRNYGFEMQAQTIMLRFCKTIERHFASSGVLLEKYNVCEPEIKAGGGEYDVQLGFGWTNGVYTRFQTYLNQ</sequence>
<keyword evidence="2" id="KW-0326">Glycosidase</keyword>
<dbReference type="Proteomes" id="UP000031197">
    <property type="component" value="Unassembled WGS sequence"/>
</dbReference>
<dbReference type="GO" id="GO:0005993">
    <property type="term" value="P:trehalose catabolic process"/>
    <property type="evidence" value="ECO:0007669"/>
    <property type="project" value="TreeGrafter"/>
</dbReference>
<gene>
    <name evidence="3" type="ORF">RJ41_03865</name>
</gene>
<dbReference type="SUPFAM" id="SSF48208">
    <property type="entry name" value="Six-hairpin glycosidases"/>
    <property type="match status" value="1"/>
</dbReference>
<dbReference type="InterPro" id="IPR001661">
    <property type="entry name" value="Glyco_hydro_37"/>
</dbReference>
<protein>
    <submittedName>
        <fullName evidence="3">Alpha,alpha-trehalase</fullName>
    </submittedName>
</protein>
<dbReference type="RefSeq" id="WP_039217198.1">
    <property type="nucleotide sequence ID" value="NZ_JWLW01000006.1"/>
</dbReference>
<dbReference type="Pfam" id="PF01204">
    <property type="entry name" value="Trehalase"/>
    <property type="match status" value="1"/>
</dbReference>
<evidence type="ECO:0000313" key="3">
    <source>
        <dbReference type="EMBL" id="KHT55754.1"/>
    </source>
</evidence>
<dbReference type="PANTHER" id="PTHR23403:SF1">
    <property type="entry name" value="TREHALASE"/>
    <property type="match status" value="1"/>
</dbReference>
<dbReference type="OrthoDB" id="106887at2"/>
<dbReference type="Gene3D" id="1.50.10.10">
    <property type="match status" value="1"/>
</dbReference>
<evidence type="ECO:0000256" key="1">
    <source>
        <dbReference type="ARBA" id="ARBA00022801"/>
    </source>
</evidence>
<evidence type="ECO:0000313" key="4">
    <source>
        <dbReference type="Proteomes" id="UP000031197"/>
    </source>
</evidence>
<dbReference type="PROSITE" id="PS00928">
    <property type="entry name" value="TREHALASE_2"/>
    <property type="match status" value="1"/>
</dbReference>
<comment type="caution">
    <text evidence="3">The sequence shown here is derived from an EMBL/GenBank/DDBJ whole genome shotgun (WGS) entry which is preliminary data.</text>
</comment>
<accession>A0A0B3ZBL3</accession>
<evidence type="ECO:0000256" key="2">
    <source>
        <dbReference type="ARBA" id="ARBA00023295"/>
    </source>
</evidence>
<proteinExistence type="predicted"/>
<dbReference type="EMBL" id="JWLW01000006">
    <property type="protein sequence ID" value="KHT55754.1"/>
    <property type="molecule type" value="Genomic_DNA"/>
</dbReference>
<keyword evidence="1" id="KW-0378">Hydrolase</keyword>
<organism evidence="3 4">
    <name type="scientific">Alteromonas marina</name>
    <dbReference type="NCBI Taxonomy" id="203795"/>
    <lineage>
        <taxon>Bacteria</taxon>
        <taxon>Pseudomonadati</taxon>
        <taxon>Pseudomonadota</taxon>
        <taxon>Gammaproteobacteria</taxon>
        <taxon>Alteromonadales</taxon>
        <taxon>Alteromonadaceae</taxon>
        <taxon>Alteromonas/Salinimonas group</taxon>
        <taxon>Alteromonas</taxon>
    </lineage>
</organism>
<keyword evidence="4" id="KW-1185">Reference proteome</keyword>
<reference evidence="3 4" key="1">
    <citation type="submission" date="2014-12" db="EMBL/GenBank/DDBJ databases">
        <title>Genome sequencing of Alteromonas marina AD001.</title>
        <authorList>
            <person name="Adrian T.G.S."/>
            <person name="Chan K.G."/>
        </authorList>
    </citation>
    <scope>NUCLEOTIDE SEQUENCE [LARGE SCALE GENOMIC DNA]</scope>
    <source>
        <strain evidence="3 4">AD001</strain>
    </source>
</reference>
<dbReference type="PROSITE" id="PS00927">
    <property type="entry name" value="TREHALASE_1"/>
    <property type="match status" value="1"/>
</dbReference>
<dbReference type="AlphaFoldDB" id="A0A0B3ZBL3"/>
<dbReference type="InterPro" id="IPR008928">
    <property type="entry name" value="6-hairpin_glycosidase_sf"/>
</dbReference>
<dbReference type="InterPro" id="IPR018232">
    <property type="entry name" value="Glyco_hydro_37_CS"/>
</dbReference>
<dbReference type="PANTHER" id="PTHR23403">
    <property type="entry name" value="TREHALASE"/>
    <property type="match status" value="1"/>
</dbReference>
<dbReference type="GO" id="GO:0004555">
    <property type="term" value="F:alpha,alpha-trehalase activity"/>
    <property type="evidence" value="ECO:0007669"/>
    <property type="project" value="InterPro"/>
</dbReference>